<name>A0A9Q9SU02_MOOP1</name>
<evidence type="ECO:0000313" key="1">
    <source>
        <dbReference type="EMBL" id="WAN69637.1"/>
    </source>
</evidence>
<accession>A0A9Q9SU02</accession>
<reference evidence="1" key="2">
    <citation type="submission" date="2022-10" db="EMBL/GenBank/DDBJ databases">
        <authorList>
            <person name="Ngo T.-E."/>
        </authorList>
    </citation>
    <scope>NUCLEOTIDE SEQUENCE</scope>
    <source>
        <strain evidence="1">JHB</strain>
    </source>
</reference>
<dbReference type="Proteomes" id="UP000176944">
    <property type="component" value="Chromosome"/>
</dbReference>
<reference evidence="1" key="1">
    <citation type="journal article" date="2017" name="Proc. Natl. Acad. Sci. U.S.A.">
        <title>Comparative genomics uncovers the prolific and distinctive metabolic potential of the cyanobacterial genus Moorea.</title>
        <authorList>
            <person name="Leao T."/>
            <person name="Castelao G."/>
            <person name="Korobeynikov A."/>
            <person name="Monroe E.A."/>
            <person name="Podell S."/>
            <person name="Glukhov E."/>
            <person name="Allen E.E."/>
            <person name="Gerwick W.H."/>
            <person name="Gerwick L."/>
        </authorList>
    </citation>
    <scope>NUCLEOTIDE SEQUENCE</scope>
    <source>
        <strain evidence="1">JHB</strain>
    </source>
</reference>
<organism evidence="1">
    <name type="scientific">Moorena producens (strain JHB)</name>
    <dbReference type="NCBI Taxonomy" id="1454205"/>
    <lineage>
        <taxon>Bacteria</taxon>
        <taxon>Bacillati</taxon>
        <taxon>Cyanobacteriota</taxon>
        <taxon>Cyanophyceae</taxon>
        <taxon>Coleofasciculales</taxon>
        <taxon>Coleofasciculaceae</taxon>
        <taxon>Moorena</taxon>
    </lineage>
</organism>
<gene>
    <name evidence="1" type="ORF">BJP36_36705</name>
</gene>
<dbReference type="EMBL" id="CP017708">
    <property type="protein sequence ID" value="WAN69637.1"/>
    <property type="molecule type" value="Genomic_DNA"/>
</dbReference>
<protein>
    <submittedName>
        <fullName evidence="1">Uncharacterized protein</fullName>
    </submittedName>
</protein>
<sequence>MQRCDPWRIKFATGRTAPYSLLPTPYSLLPTPFAISISCGG</sequence>
<proteinExistence type="predicted"/>
<dbReference type="AlphaFoldDB" id="A0A9Q9SU02"/>